<reference evidence="1 2" key="1">
    <citation type="submission" date="2016-10" db="EMBL/GenBank/DDBJ databases">
        <authorList>
            <person name="de Groot N.N."/>
        </authorList>
    </citation>
    <scope>NUCLEOTIDE SEQUENCE [LARGE SCALE GENOMIC DNA]</scope>
    <source>
        <strain evidence="1 2">Nm13</strain>
    </source>
</reference>
<dbReference type="EMBL" id="FNUX01000011">
    <property type="protein sequence ID" value="SEF82676.1"/>
    <property type="molecule type" value="Genomic_DNA"/>
</dbReference>
<gene>
    <name evidence="1" type="ORF">SAMN05216334_11127</name>
</gene>
<dbReference type="Proteomes" id="UP000236753">
    <property type="component" value="Unassembled WGS sequence"/>
</dbReference>
<sequence length="36" mass="4263">MVTRKQYTKEYKFDPINLALEMDTKLGGRIYISPEI</sequence>
<protein>
    <submittedName>
        <fullName evidence="1">Uncharacterized protein</fullName>
    </submittedName>
</protein>
<accession>A0A1H5V667</accession>
<organism evidence="1 2">
    <name type="scientific">Nitrosomonas ureae</name>
    <dbReference type="NCBI Taxonomy" id="44577"/>
    <lineage>
        <taxon>Bacteria</taxon>
        <taxon>Pseudomonadati</taxon>
        <taxon>Pseudomonadota</taxon>
        <taxon>Betaproteobacteria</taxon>
        <taxon>Nitrosomonadales</taxon>
        <taxon>Nitrosomonadaceae</taxon>
        <taxon>Nitrosomonas</taxon>
    </lineage>
</organism>
<evidence type="ECO:0000313" key="2">
    <source>
        <dbReference type="Proteomes" id="UP000236753"/>
    </source>
</evidence>
<name>A0A1H5V667_9PROT</name>
<proteinExistence type="predicted"/>
<evidence type="ECO:0000313" key="1">
    <source>
        <dbReference type="EMBL" id="SEF82676.1"/>
    </source>
</evidence>
<dbReference type="AlphaFoldDB" id="A0A1H5V667"/>